<dbReference type="InterPro" id="IPR006342">
    <property type="entry name" value="FkbM_mtfrase"/>
</dbReference>
<dbReference type="NCBIfam" id="TIGR01444">
    <property type="entry name" value="fkbM_fam"/>
    <property type="match status" value="1"/>
</dbReference>
<evidence type="ECO:0000256" key="1">
    <source>
        <dbReference type="SAM" id="MobiDB-lite"/>
    </source>
</evidence>
<gene>
    <name evidence="4" type="ORF">PCOR1329_LOCUS22968</name>
</gene>
<dbReference type="PANTHER" id="PTHR34203:SF15">
    <property type="entry name" value="SLL1173 PROTEIN"/>
    <property type="match status" value="1"/>
</dbReference>
<evidence type="ECO:0000313" key="5">
    <source>
        <dbReference type="Proteomes" id="UP001189429"/>
    </source>
</evidence>
<proteinExistence type="predicted"/>
<dbReference type="InterPro" id="IPR029063">
    <property type="entry name" value="SAM-dependent_MTases_sf"/>
</dbReference>
<feature type="compositionally biased region" description="Polar residues" evidence="1">
    <location>
        <begin position="27"/>
        <end position="41"/>
    </location>
</feature>
<feature type="region of interest" description="Disordered" evidence="1">
    <location>
        <begin position="27"/>
        <end position="53"/>
    </location>
</feature>
<reference evidence="4" key="1">
    <citation type="submission" date="2023-10" db="EMBL/GenBank/DDBJ databases">
        <authorList>
            <person name="Chen Y."/>
            <person name="Shah S."/>
            <person name="Dougan E. K."/>
            <person name="Thang M."/>
            <person name="Chan C."/>
        </authorList>
    </citation>
    <scope>NUCLEOTIDE SEQUENCE [LARGE SCALE GENOMIC DNA]</scope>
</reference>
<keyword evidence="2" id="KW-0732">Signal</keyword>
<evidence type="ECO:0000259" key="3">
    <source>
        <dbReference type="Pfam" id="PF05050"/>
    </source>
</evidence>
<dbReference type="InterPro" id="IPR052514">
    <property type="entry name" value="SAM-dependent_MTase"/>
</dbReference>
<accession>A0ABN9RS90</accession>
<protein>
    <recommendedName>
        <fullName evidence="3">Methyltransferase FkbM domain-containing protein</fullName>
    </recommendedName>
</protein>
<dbReference type="Gene3D" id="3.40.50.150">
    <property type="entry name" value="Vaccinia Virus protein VP39"/>
    <property type="match status" value="1"/>
</dbReference>
<feature type="signal peptide" evidence="2">
    <location>
        <begin position="1"/>
        <end position="22"/>
    </location>
</feature>
<feature type="chain" id="PRO_5046455024" description="Methyltransferase FkbM domain-containing protein" evidence="2">
    <location>
        <begin position="23"/>
        <end position="356"/>
    </location>
</feature>
<dbReference type="CDD" id="cd02440">
    <property type="entry name" value="AdoMet_MTases"/>
    <property type="match status" value="1"/>
</dbReference>
<dbReference type="EMBL" id="CAUYUJ010007735">
    <property type="protein sequence ID" value="CAK0821805.1"/>
    <property type="molecule type" value="Genomic_DNA"/>
</dbReference>
<feature type="domain" description="Methyltransferase FkbM" evidence="3">
    <location>
        <begin position="125"/>
        <end position="317"/>
    </location>
</feature>
<evidence type="ECO:0000256" key="2">
    <source>
        <dbReference type="SAM" id="SignalP"/>
    </source>
</evidence>
<comment type="caution">
    <text evidence="4">The sequence shown here is derived from an EMBL/GenBank/DDBJ whole genome shotgun (WGS) entry which is preliminary data.</text>
</comment>
<evidence type="ECO:0000313" key="4">
    <source>
        <dbReference type="EMBL" id="CAK0821805.1"/>
    </source>
</evidence>
<keyword evidence="5" id="KW-1185">Reference proteome</keyword>
<dbReference type="PANTHER" id="PTHR34203">
    <property type="entry name" value="METHYLTRANSFERASE, FKBM FAMILY PROTEIN"/>
    <property type="match status" value="1"/>
</dbReference>
<dbReference type="SUPFAM" id="SSF53335">
    <property type="entry name" value="S-adenosyl-L-methionine-dependent methyltransferases"/>
    <property type="match status" value="1"/>
</dbReference>
<sequence length="356" mass="38341">MAMAPLKLAAAACAAAGHLAAALAPSQPESRSLAQASQENPAGNPRPADLADWSHGPLTVEASSLHHAEVRSLVGDYNLSIAAFGRWEDSLVSAELLAGNGWENGHVKELCRLYRESGAVGNFLDIGANIGTFAIPLADCLGDGGRVLAVEGMPPTADHLVAGILDSRLKNVDVYPYAVGAPGDPRRVTMSLNPVNKGGSAIKGNKPFTNMTDDQLQDLFHPGKKAQKYAQKVVVKEFSVPLTTGDHMLYHNPAMKAIVIAKVDIEGYEGKFIRGSKQLFTKYPPCFMTIELIPEWLERAGTPAQEILDQLTSWDYKDVPTLAALMKPNTNAKTRTVAQRDMAKCLQRVRSYASPQ</sequence>
<dbReference type="Proteomes" id="UP001189429">
    <property type="component" value="Unassembled WGS sequence"/>
</dbReference>
<dbReference type="Pfam" id="PF05050">
    <property type="entry name" value="Methyltransf_21"/>
    <property type="match status" value="1"/>
</dbReference>
<name>A0ABN9RS90_9DINO</name>
<organism evidence="4 5">
    <name type="scientific">Prorocentrum cordatum</name>
    <dbReference type="NCBI Taxonomy" id="2364126"/>
    <lineage>
        <taxon>Eukaryota</taxon>
        <taxon>Sar</taxon>
        <taxon>Alveolata</taxon>
        <taxon>Dinophyceae</taxon>
        <taxon>Prorocentrales</taxon>
        <taxon>Prorocentraceae</taxon>
        <taxon>Prorocentrum</taxon>
    </lineage>
</organism>